<proteinExistence type="predicted"/>
<evidence type="ECO:0000256" key="1">
    <source>
        <dbReference type="ARBA" id="ARBA00022737"/>
    </source>
</evidence>
<dbReference type="PANTHER" id="PTHR22904:SF523">
    <property type="entry name" value="STRESS-INDUCED-PHOSPHOPROTEIN 1"/>
    <property type="match status" value="1"/>
</dbReference>
<evidence type="ECO:0000256" key="3">
    <source>
        <dbReference type="SAM" id="MobiDB-lite"/>
    </source>
</evidence>
<dbReference type="Proteomes" id="UP001050691">
    <property type="component" value="Unassembled WGS sequence"/>
</dbReference>
<feature type="region of interest" description="Disordered" evidence="3">
    <location>
        <begin position="1"/>
        <end position="37"/>
    </location>
</feature>
<reference evidence="4" key="1">
    <citation type="submission" date="2021-10" db="EMBL/GenBank/DDBJ databases">
        <title>De novo Genome Assembly of Clathrus columnatus (Basidiomycota, Fungi) Using Illumina and Nanopore Sequence Data.</title>
        <authorList>
            <person name="Ogiso-Tanaka E."/>
            <person name="Itagaki H."/>
            <person name="Hosoya T."/>
            <person name="Hosaka K."/>
        </authorList>
    </citation>
    <scope>NUCLEOTIDE SEQUENCE</scope>
    <source>
        <strain evidence="4">MO-923</strain>
    </source>
</reference>
<accession>A0AAV5A907</accession>
<dbReference type="GO" id="GO:0051879">
    <property type="term" value="F:Hsp90 protein binding"/>
    <property type="evidence" value="ECO:0007669"/>
    <property type="project" value="TreeGrafter"/>
</dbReference>
<organism evidence="4 5">
    <name type="scientific">Clathrus columnatus</name>
    <dbReference type="NCBI Taxonomy" id="1419009"/>
    <lineage>
        <taxon>Eukaryota</taxon>
        <taxon>Fungi</taxon>
        <taxon>Dikarya</taxon>
        <taxon>Basidiomycota</taxon>
        <taxon>Agaricomycotina</taxon>
        <taxon>Agaricomycetes</taxon>
        <taxon>Phallomycetidae</taxon>
        <taxon>Phallales</taxon>
        <taxon>Clathraceae</taxon>
        <taxon>Clathrus</taxon>
    </lineage>
</organism>
<dbReference type="EMBL" id="BPWL01000006">
    <property type="protein sequence ID" value="GJJ11099.1"/>
    <property type="molecule type" value="Genomic_DNA"/>
</dbReference>
<name>A0AAV5A907_9AGAM</name>
<sequence length="282" mass="31103">MADHNHSHSGPNAHSHGPQPTQQTLTPQQMQQLQQQLTPQQLQQLQQQQQQQMAAMVPDPDAIAALDARFREVPLKLVVSEEKKGQVLVENISSDDSVNFEKLNILAQQIKEACPNNGDVPPPVPPPQMVQKNIRSLAVIKAKEEGNKLYGLGKYQEAINLYTNAAKLTVSRPLWESSALIKEELAMLLSNRSAAYAIIGDWVAALADADAVINYKRPWSKGHFRKAKALQGLGEYEEAKVALALGLAFEPSNAEMLAFSNELNEQIKKRQSGKAATHIPIQ</sequence>
<gene>
    <name evidence="4" type="ORF">Clacol_005330</name>
</gene>
<keyword evidence="5" id="KW-1185">Reference proteome</keyword>
<keyword evidence="2" id="KW-0802">TPR repeat</keyword>
<comment type="caution">
    <text evidence="4">The sequence shown here is derived from an EMBL/GenBank/DDBJ whole genome shotgun (WGS) entry which is preliminary data.</text>
</comment>
<protein>
    <submittedName>
        <fullName evidence="4">Uncharacterized protein</fullName>
    </submittedName>
</protein>
<dbReference type="Gene3D" id="1.25.40.10">
    <property type="entry name" value="Tetratricopeptide repeat domain"/>
    <property type="match status" value="1"/>
</dbReference>
<evidence type="ECO:0000256" key="2">
    <source>
        <dbReference type="ARBA" id="ARBA00022803"/>
    </source>
</evidence>
<dbReference type="InterPro" id="IPR011990">
    <property type="entry name" value="TPR-like_helical_dom_sf"/>
</dbReference>
<keyword evidence="1" id="KW-0677">Repeat</keyword>
<dbReference type="SUPFAM" id="SSF48452">
    <property type="entry name" value="TPR-like"/>
    <property type="match status" value="1"/>
</dbReference>
<dbReference type="InterPro" id="IPR019734">
    <property type="entry name" value="TPR_rpt"/>
</dbReference>
<evidence type="ECO:0000313" key="4">
    <source>
        <dbReference type="EMBL" id="GJJ11099.1"/>
    </source>
</evidence>
<dbReference type="PANTHER" id="PTHR22904">
    <property type="entry name" value="TPR REPEAT CONTAINING PROTEIN"/>
    <property type="match status" value="1"/>
</dbReference>
<dbReference type="SMART" id="SM00028">
    <property type="entry name" value="TPR"/>
    <property type="match status" value="3"/>
</dbReference>
<feature type="compositionally biased region" description="Low complexity" evidence="3">
    <location>
        <begin position="18"/>
        <end position="37"/>
    </location>
</feature>
<evidence type="ECO:0000313" key="5">
    <source>
        <dbReference type="Proteomes" id="UP001050691"/>
    </source>
</evidence>
<dbReference type="AlphaFoldDB" id="A0AAV5A907"/>